<dbReference type="InterPro" id="IPR032508">
    <property type="entry name" value="FecR_C"/>
</dbReference>
<dbReference type="Pfam" id="PF04773">
    <property type="entry name" value="FecR"/>
    <property type="match status" value="1"/>
</dbReference>
<feature type="domain" description="Protein FecR C-terminal" evidence="2">
    <location>
        <begin position="132"/>
        <end position="197"/>
    </location>
</feature>
<dbReference type="Proteomes" id="UP001501469">
    <property type="component" value="Unassembled WGS sequence"/>
</dbReference>
<dbReference type="InterPro" id="IPR006860">
    <property type="entry name" value="FecR"/>
</dbReference>
<name>A0ABP7TU81_9BACT</name>
<dbReference type="Gene3D" id="3.55.50.30">
    <property type="match status" value="1"/>
</dbReference>
<sequence length="207" mass="22586">MPDGSFVTLAPGATLRYRRAEETGQRIAYLKGEAFFDVFHDESHPFSVLTDQVVSTVLGTSFWVRAVAGQPDVQVQVRTGAVRVSRRTGPSTTESAASVVVRPNQQAVYSPARQQLWRELVAEPVQLAPQSFVFNDRPVAEVLETLSAAYGVDIAYDAKALRSCTLNLSLGNEPLFDKLNLVCEALGARYEAADGRIVFHSQPCAAE</sequence>
<dbReference type="EMBL" id="BAABDK010000011">
    <property type="protein sequence ID" value="GAA4031340.1"/>
    <property type="molecule type" value="Genomic_DNA"/>
</dbReference>
<feature type="domain" description="FecR protein" evidence="1">
    <location>
        <begin position="1"/>
        <end position="83"/>
    </location>
</feature>
<protein>
    <recommendedName>
        <fullName evidence="5">FecR protein domain-containing protein</fullName>
    </recommendedName>
</protein>
<evidence type="ECO:0008006" key="5">
    <source>
        <dbReference type="Google" id="ProtNLM"/>
    </source>
</evidence>
<evidence type="ECO:0000313" key="4">
    <source>
        <dbReference type="Proteomes" id="UP001501469"/>
    </source>
</evidence>
<accession>A0ABP7TU81</accession>
<reference evidence="4" key="1">
    <citation type="journal article" date="2019" name="Int. J. Syst. Evol. Microbiol.">
        <title>The Global Catalogue of Microorganisms (GCM) 10K type strain sequencing project: providing services to taxonomists for standard genome sequencing and annotation.</title>
        <authorList>
            <consortium name="The Broad Institute Genomics Platform"/>
            <consortium name="The Broad Institute Genome Sequencing Center for Infectious Disease"/>
            <person name="Wu L."/>
            <person name="Ma J."/>
        </authorList>
    </citation>
    <scope>NUCLEOTIDE SEQUENCE [LARGE SCALE GENOMIC DNA]</scope>
    <source>
        <strain evidence="4">JCM 17225</strain>
    </source>
</reference>
<dbReference type="PANTHER" id="PTHR30273:SF2">
    <property type="entry name" value="PROTEIN FECR"/>
    <property type="match status" value="1"/>
</dbReference>
<comment type="caution">
    <text evidence="3">The sequence shown here is derived from an EMBL/GenBank/DDBJ whole genome shotgun (WGS) entry which is preliminary data.</text>
</comment>
<dbReference type="PANTHER" id="PTHR30273">
    <property type="entry name" value="PERIPLASMIC SIGNAL SENSOR AND SIGMA FACTOR ACTIVATOR FECR-RELATED"/>
    <property type="match status" value="1"/>
</dbReference>
<evidence type="ECO:0000259" key="2">
    <source>
        <dbReference type="Pfam" id="PF16344"/>
    </source>
</evidence>
<organism evidence="3 4">
    <name type="scientific">Hymenobacter glaciei</name>
    <dbReference type="NCBI Taxonomy" id="877209"/>
    <lineage>
        <taxon>Bacteria</taxon>
        <taxon>Pseudomonadati</taxon>
        <taxon>Bacteroidota</taxon>
        <taxon>Cytophagia</taxon>
        <taxon>Cytophagales</taxon>
        <taxon>Hymenobacteraceae</taxon>
        <taxon>Hymenobacter</taxon>
    </lineage>
</organism>
<keyword evidence="4" id="KW-1185">Reference proteome</keyword>
<evidence type="ECO:0000313" key="3">
    <source>
        <dbReference type="EMBL" id="GAA4031340.1"/>
    </source>
</evidence>
<dbReference type="Gene3D" id="2.60.120.1440">
    <property type="match status" value="1"/>
</dbReference>
<gene>
    <name evidence="3" type="ORF">GCM10022409_14490</name>
</gene>
<proteinExistence type="predicted"/>
<dbReference type="InterPro" id="IPR012373">
    <property type="entry name" value="Ferrdict_sens_TM"/>
</dbReference>
<dbReference type="Pfam" id="PF16344">
    <property type="entry name" value="FecR_C"/>
    <property type="match status" value="1"/>
</dbReference>
<evidence type="ECO:0000259" key="1">
    <source>
        <dbReference type="Pfam" id="PF04773"/>
    </source>
</evidence>